<dbReference type="InterPro" id="IPR003995">
    <property type="entry name" value="RTX_toxin_determinant-A"/>
</dbReference>
<sequence>MAIFAFSAGGYLAILGDNLDNTIKVSRDASGALLINDGAVSIFGSRPSASRTQQIDVLGFGGNDTITLDTTLGALPATRLFGGSGSDVLQFTGSADAEQFDVSANSNRVRLTRNLGNGVVDLDGIEQLDLNPLGGADTVTVNPLAVTALRTINFNLEGSVSSGDGAFDRLIVNGTNNAETIDVTGTGTGSYSISGLSAIINVKGSEATDSLAINTFGGNDAIRSTLPASVVQFTVDAGAGDDTMLGGAGVETFFGGDGNDIVDGNGGNDIAFLGAGDDLFIWDPGDGSDVVEGQAGSDTLRFNGSNGNEVFDASANGGRVRFFRNLGNIVMDLDDVERLDLNALGGADSITVNDLTGTDLSQIALNLANNGTGDGQVDTIAISGTNGNDTITASSSSSGIVIAGLAANVTIVGAETTDTLTLNGLAGDDTINASGLAANLMQLALNGGLGNDTFFGSAGNDLINGGDGTDTAFMGAGNDTFIWNPGDDNDVVEGQAGSDTLRFNGANVAETFDVSANGGRVRLFRNVANVTMDFDDVERLELNALGGADTITINNLAGTDLSQVDLNLGAGDGAQDSIIINGTNADDVVVLAASGNAVNVIGLASNIAIIGAESNNDKLTINALAGNDVVEASSLPAVIGLTADGGDGDDILNGGDGNDVLLGGPGDDVLLGGPGSDVLDGGSGNNVVIQ</sequence>
<evidence type="ECO:0000256" key="3">
    <source>
        <dbReference type="ARBA" id="ARBA00022525"/>
    </source>
</evidence>
<dbReference type="SUPFAM" id="SSF51120">
    <property type="entry name" value="beta-Roll"/>
    <property type="match status" value="3"/>
</dbReference>
<keyword evidence="9" id="KW-1185">Reference proteome</keyword>
<dbReference type="InterPro" id="IPR050557">
    <property type="entry name" value="RTX_toxin/Mannuronan_C5-epim"/>
</dbReference>
<dbReference type="PRINTS" id="PR00313">
    <property type="entry name" value="CABNDNGRPT"/>
</dbReference>
<keyword evidence="7" id="KW-0472">Membrane</keyword>
<dbReference type="EMBL" id="AP018203">
    <property type="protein sequence ID" value="BAY57016.1"/>
    <property type="molecule type" value="Genomic_DNA"/>
</dbReference>
<dbReference type="Proteomes" id="UP000217895">
    <property type="component" value="Chromosome"/>
</dbReference>
<evidence type="ECO:0000256" key="4">
    <source>
        <dbReference type="ARBA" id="ARBA00022656"/>
    </source>
</evidence>
<evidence type="ECO:0000313" key="9">
    <source>
        <dbReference type="Proteomes" id="UP000217895"/>
    </source>
</evidence>
<evidence type="ECO:0000256" key="2">
    <source>
        <dbReference type="ARBA" id="ARBA00004613"/>
    </source>
</evidence>
<evidence type="ECO:0000256" key="1">
    <source>
        <dbReference type="ARBA" id="ARBA00004370"/>
    </source>
</evidence>
<protein>
    <submittedName>
        <fullName evidence="8">Ca binding protein</fullName>
    </submittedName>
</protein>
<dbReference type="GO" id="GO:0005576">
    <property type="term" value="C:extracellular region"/>
    <property type="evidence" value="ECO:0007669"/>
    <property type="project" value="UniProtKB-SubCell"/>
</dbReference>
<evidence type="ECO:0000256" key="5">
    <source>
        <dbReference type="ARBA" id="ARBA00022737"/>
    </source>
</evidence>
<dbReference type="GO" id="GO:0005509">
    <property type="term" value="F:calcium ion binding"/>
    <property type="evidence" value="ECO:0007669"/>
    <property type="project" value="InterPro"/>
</dbReference>
<comment type="subcellular location">
    <subcellularLocation>
        <location evidence="1">Membrane</location>
    </subcellularLocation>
    <subcellularLocation>
        <location evidence="2">Secreted</location>
    </subcellularLocation>
</comment>
<proteinExistence type="predicted"/>
<evidence type="ECO:0000256" key="6">
    <source>
        <dbReference type="ARBA" id="ARBA00023026"/>
    </source>
</evidence>
<dbReference type="InterPro" id="IPR001343">
    <property type="entry name" value="Hemolysn_Ca-bd"/>
</dbReference>
<dbReference type="PANTHER" id="PTHR38340:SF1">
    <property type="entry name" value="S-LAYER PROTEIN"/>
    <property type="match status" value="1"/>
</dbReference>
<keyword evidence="4" id="KW-0800">Toxin</keyword>
<organism evidence="8 9">
    <name type="scientific">Leptolyngbya boryana NIES-2135</name>
    <dbReference type="NCBI Taxonomy" id="1973484"/>
    <lineage>
        <taxon>Bacteria</taxon>
        <taxon>Bacillati</taxon>
        <taxon>Cyanobacteriota</taxon>
        <taxon>Cyanophyceae</taxon>
        <taxon>Leptolyngbyales</taxon>
        <taxon>Leptolyngbyaceae</taxon>
        <taxon>Leptolyngbya group</taxon>
        <taxon>Leptolyngbya</taxon>
    </lineage>
</organism>
<dbReference type="Pfam" id="PF00353">
    <property type="entry name" value="HemolysinCabind"/>
    <property type="match status" value="7"/>
</dbReference>
<evidence type="ECO:0000256" key="7">
    <source>
        <dbReference type="ARBA" id="ARBA00023136"/>
    </source>
</evidence>
<evidence type="ECO:0000313" key="8">
    <source>
        <dbReference type="EMBL" id="BAY57016.1"/>
    </source>
</evidence>
<dbReference type="AlphaFoldDB" id="A0A1Z4JJV7"/>
<dbReference type="GO" id="GO:0016020">
    <property type="term" value="C:membrane"/>
    <property type="evidence" value="ECO:0007669"/>
    <property type="project" value="UniProtKB-SubCell"/>
</dbReference>
<reference evidence="8 9" key="1">
    <citation type="submission" date="2017-06" db="EMBL/GenBank/DDBJ databases">
        <title>Genome sequencing of cyanobaciteial culture collection at National Institute for Environmental Studies (NIES).</title>
        <authorList>
            <person name="Hirose Y."/>
            <person name="Shimura Y."/>
            <person name="Fujisawa T."/>
            <person name="Nakamura Y."/>
            <person name="Kawachi M."/>
        </authorList>
    </citation>
    <scope>NUCLEOTIDE SEQUENCE [LARGE SCALE GENOMIC DNA]</scope>
    <source>
        <strain evidence="8 9">NIES-2135</strain>
    </source>
</reference>
<dbReference type="InterPro" id="IPR018511">
    <property type="entry name" value="Hemolysin-typ_Ca-bd_CS"/>
</dbReference>
<dbReference type="GO" id="GO:0090729">
    <property type="term" value="F:toxin activity"/>
    <property type="evidence" value="ECO:0007669"/>
    <property type="project" value="UniProtKB-KW"/>
</dbReference>
<name>A0A1Z4JJV7_LEPBY</name>
<accession>A0A1Z4JJV7</accession>
<dbReference type="PANTHER" id="PTHR38340">
    <property type="entry name" value="S-LAYER PROTEIN"/>
    <property type="match status" value="1"/>
</dbReference>
<dbReference type="PRINTS" id="PR01488">
    <property type="entry name" value="RTXTOXINA"/>
</dbReference>
<dbReference type="Gene3D" id="2.150.10.10">
    <property type="entry name" value="Serralysin-like metalloprotease, C-terminal"/>
    <property type="match status" value="3"/>
</dbReference>
<gene>
    <name evidence="8" type="ORF">NIES2135_38790</name>
</gene>
<dbReference type="InterPro" id="IPR011049">
    <property type="entry name" value="Serralysin-like_metalloprot_C"/>
</dbReference>
<keyword evidence="6" id="KW-0843">Virulence</keyword>
<keyword evidence="5" id="KW-0677">Repeat</keyword>
<dbReference type="PROSITE" id="PS00330">
    <property type="entry name" value="HEMOLYSIN_CALCIUM"/>
    <property type="match status" value="2"/>
</dbReference>
<keyword evidence="3" id="KW-0964">Secreted</keyword>